<dbReference type="AlphaFoldDB" id="A0A1I5CM96"/>
<keyword evidence="2" id="KW-1185">Reference proteome</keyword>
<evidence type="ECO:0000313" key="1">
    <source>
        <dbReference type="EMBL" id="SFN88044.1"/>
    </source>
</evidence>
<organism evidence="1 2">
    <name type="scientific">Nitrosospira briensis</name>
    <dbReference type="NCBI Taxonomy" id="35799"/>
    <lineage>
        <taxon>Bacteria</taxon>
        <taxon>Pseudomonadati</taxon>
        <taxon>Pseudomonadota</taxon>
        <taxon>Betaproteobacteria</taxon>
        <taxon>Nitrosomonadales</taxon>
        <taxon>Nitrosomonadaceae</taxon>
        <taxon>Nitrosospira</taxon>
    </lineage>
</organism>
<name>A0A1I5CM96_9PROT</name>
<dbReference type="OrthoDB" id="8566003at2"/>
<gene>
    <name evidence="1" type="ORF">SAMN05216386_2061</name>
</gene>
<sequence>MEEDYTTQKLLTLRKLTRTAGDIINGQMQEYIASLAPLFRPRGIFGEHIQGSGKEIVKGSEQAFKELKALYENIATVAPFYLPRELNSPLMQMTSSIELAPWEYRHIATSDGATRTITVTSPFKSMVTYAGYSLRQLKELLANRNRNDGELQQFVLHYLAMHIVISRQPGIINILNTLHYPLASCQLPGFGALPVIYITSSISTSLPPNAVVIESTELSGKDAFEELINVEDVAKLGDPFKDRLAAALETGQEKPSLQ</sequence>
<protein>
    <submittedName>
        <fullName evidence="1">Uncharacterized protein</fullName>
    </submittedName>
</protein>
<reference evidence="2" key="1">
    <citation type="submission" date="2016-10" db="EMBL/GenBank/DDBJ databases">
        <authorList>
            <person name="Varghese N."/>
        </authorList>
    </citation>
    <scope>NUCLEOTIDE SEQUENCE [LARGE SCALE GENOMIC DNA]</scope>
    <source>
        <strain evidence="2">Nsp8</strain>
    </source>
</reference>
<dbReference type="Proteomes" id="UP000183107">
    <property type="component" value="Unassembled WGS sequence"/>
</dbReference>
<dbReference type="EMBL" id="FOVJ01000004">
    <property type="protein sequence ID" value="SFN88044.1"/>
    <property type="molecule type" value="Genomic_DNA"/>
</dbReference>
<dbReference type="RefSeq" id="WP_074797121.1">
    <property type="nucleotide sequence ID" value="NZ_FOVJ01000004.1"/>
</dbReference>
<accession>A0A1I5CM96</accession>
<evidence type="ECO:0000313" key="2">
    <source>
        <dbReference type="Proteomes" id="UP000183107"/>
    </source>
</evidence>
<proteinExistence type="predicted"/>